<dbReference type="SUPFAM" id="SSF51206">
    <property type="entry name" value="cAMP-binding domain-like"/>
    <property type="match status" value="1"/>
</dbReference>
<dbReference type="GeneID" id="106181118"/>
<dbReference type="Gene3D" id="1.10.167.10">
    <property type="entry name" value="Regulator of G-protein Signalling 4, domain 2"/>
    <property type="match status" value="1"/>
</dbReference>
<dbReference type="STRING" id="7574.A0A2R2MU21"/>
<dbReference type="SMART" id="SM00100">
    <property type="entry name" value="cNMP"/>
    <property type="match status" value="1"/>
</dbReference>
<accession>A0A2R2MU21</accession>
<dbReference type="Gene3D" id="2.60.120.10">
    <property type="entry name" value="Jelly Rolls"/>
    <property type="match status" value="1"/>
</dbReference>
<dbReference type="PROSITE" id="PS50042">
    <property type="entry name" value="CNMP_BINDING_3"/>
    <property type="match status" value="1"/>
</dbReference>
<reference evidence="5" key="1">
    <citation type="submission" date="2025-08" db="UniProtKB">
        <authorList>
            <consortium name="RefSeq"/>
        </authorList>
    </citation>
    <scope>IDENTIFICATION</scope>
    <source>
        <tissue evidence="5">Gonads</tissue>
    </source>
</reference>
<dbReference type="InterPro" id="IPR018490">
    <property type="entry name" value="cNMP-bd_dom_sf"/>
</dbReference>
<dbReference type="InParanoid" id="A0A2R2MU21"/>
<dbReference type="InterPro" id="IPR016137">
    <property type="entry name" value="RGS"/>
</dbReference>
<dbReference type="InterPro" id="IPR044926">
    <property type="entry name" value="RGS_subdomain_2"/>
</dbReference>
<dbReference type="Gene3D" id="3.30.1520.10">
    <property type="entry name" value="Phox-like domain"/>
    <property type="match status" value="1"/>
</dbReference>
<evidence type="ECO:0000259" key="1">
    <source>
        <dbReference type="PROSITE" id="PS50042"/>
    </source>
</evidence>
<sequence length="440" mass="50714">MGSKHTGFHTGVRATGRPKWTDCLDKRPCDRSGQDLDAIYSRLKDVRAFEKFHPMLLQQICYYGYYEDLDPGIILFRQGDIGTNWYAVLTGSLEVRISETGNQKDEVTLCTLMAGTAFGESILNNTPRHATVVTAELCELLRVEQKDFKVLWELVLIQFRVGSDKVKSPGLIGLLEQQISAARESTQEDEESTEAIYEMLQSAALSLYNQYLSEKATQRITLDEALLRRTLHKIKQRPPHADCFEEVRCKVCEILEGDNYYKAFKKSTIYVKLLAELDLLNKDVEVPEADEPAEATILNDEFHLEATVISSGVMKEEKGNKSYAVYFIRVMKRERTDGEPEIWDCYRRYSDFHDLHMTITDKYPSLATLNFPSKKLIDNLKEEFLEKRKKELDHYLQTLLNRDVLANNRGLLQLIYGFMQPGLWEKGKSEMARKVRVSYL</sequence>
<dbReference type="SUPFAM" id="SSF64268">
    <property type="entry name" value="PX domain"/>
    <property type="match status" value="1"/>
</dbReference>
<dbReference type="PANTHER" id="PTHR22775">
    <property type="entry name" value="SORTING NEXIN"/>
    <property type="match status" value="1"/>
</dbReference>
<dbReference type="InterPro" id="IPR036305">
    <property type="entry name" value="RGS_sf"/>
</dbReference>
<feature type="domain" description="Cyclic nucleotide-binding" evidence="1">
    <location>
        <begin position="48"/>
        <end position="151"/>
    </location>
</feature>
<organism evidence="4 5">
    <name type="scientific">Lingula anatina</name>
    <name type="common">Brachiopod</name>
    <name type="synonym">Lingula unguis</name>
    <dbReference type="NCBI Taxonomy" id="7574"/>
    <lineage>
        <taxon>Eukaryota</taxon>
        <taxon>Metazoa</taxon>
        <taxon>Spiralia</taxon>
        <taxon>Lophotrochozoa</taxon>
        <taxon>Brachiopoda</taxon>
        <taxon>Linguliformea</taxon>
        <taxon>Lingulata</taxon>
        <taxon>Lingulida</taxon>
        <taxon>Linguloidea</taxon>
        <taxon>Lingulidae</taxon>
        <taxon>Lingula</taxon>
    </lineage>
</organism>
<dbReference type="SUPFAM" id="SSF48097">
    <property type="entry name" value="Regulator of G-protein signaling, RGS"/>
    <property type="match status" value="1"/>
</dbReference>
<name>A0A2R2MU21_LINAN</name>
<dbReference type="Pfam" id="PF00787">
    <property type="entry name" value="PX"/>
    <property type="match status" value="1"/>
</dbReference>
<dbReference type="InterPro" id="IPR001683">
    <property type="entry name" value="PX_dom"/>
</dbReference>
<dbReference type="InterPro" id="IPR036871">
    <property type="entry name" value="PX_dom_sf"/>
</dbReference>
<protein>
    <submittedName>
        <fullName evidence="5">Rap guanine nucleotide exchange factor 4-like</fullName>
    </submittedName>
</protein>
<dbReference type="InterPro" id="IPR014710">
    <property type="entry name" value="RmlC-like_jellyroll"/>
</dbReference>
<dbReference type="Pfam" id="PF00615">
    <property type="entry name" value="RGS"/>
    <property type="match status" value="1"/>
</dbReference>
<dbReference type="Pfam" id="PF00027">
    <property type="entry name" value="cNMP_binding"/>
    <property type="match status" value="1"/>
</dbReference>
<dbReference type="AlphaFoldDB" id="A0A2R2MU21"/>
<dbReference type="SMART" id="SM00312">
    <property type="entry name" value="PX"/>
    <property type="match status" value="1"/>
</dbReference>
<evidence type="ECO:0000313" key="4">
    <source>
        <dbReference type="Proteomes" id="UP000085678"/>
    </source>
</evidence>
<dbReference type="PROSITE" id="PS50132">
    <property type="entry name" value="RGS"/>
    <property type="match status" value="1"/>
</dbReference>
<evidence type="ECO:0000313" key="5">
    <source>
        <dbReference type="RefSeq" id="XP_023933653.1"/>
    </source>
</evidence>
<dbReference type="GO" id="GO:0035091">
    <property type="term" value="F:phosphatidylinositol binding"/>
    <property type="evidence" value="ECO:0007669"/>
    <property type="project" value="InterPro"/>
</dbReference>
<dbReference type="PROSITE" id="PS50195">
    <property type="entry name" value="PX"/>
    <property type="match status" value="1"/>
</dbReference>
<feature type="domain" description="RGS" evidence="2">
    <location>
        <begin position="188"/>
        <end position="262"/>
    </location>
</feature>
<gene>
    <name evidence="5" type="primary">LOC106181118</name>
</gene>
<keyword evidence="4" id="KW-1185">Reference proteome</keyword>
<dbReference type="RefSeq" id="XP_023933653.1">
    <property type="nucleotide sequence ID" value="XM_024077885.1"/>
</dbReference>
<feature type="domain" description="PX" evidence="3">
    <location>
        <begin position="304"/>
        <end position="440"/>
    </location>
</feature>
<dbReference type="KEGG" id="lak:106181118"/>
<evidence type="ECO:0000259" key="3">
    <source>
        <dbReference type="PROSITE" id="PS50195"/>
    </source>
</evidence>
<dbReference type="PANTHER" id="PTHR22775:SF3">
    <property type="entry name" value="SORTING NEXIN-13"/>
    <property type="match status" value="1"/>
</dbReference>
<dbReference type="OrthoDB" id="21144at2759"/>
<dbReference type="CDD" id="cd00038">
    <property type="entry name" value="CAP_ED"/>
    <property type="match status" value="1"/>
</dbReference>
<dbReference type="InterPro" id="IPR000595">
    <property type="entry name" value="cNMP-bd_dom"/>
</dbReference>
<evidence type="ECO:0000259" key="2">
    <source>
        <dbReference type="PROSITE" id="PS50132"/>
    </source>
</evidence>
<dbReference type="GO" id="GO:0005769">
    <property type="term" value="C:early endosome"/>
    <property type="evidence" value="ECO:0007669"/>
    <property type="project" value="TreeGrafter"/>
</dbReference>
<dbReference type="Proteomes" id="UP000085678">
    <property type="component" value="Unplaced"/>
</dbReference>
<proteinExistence type="predicted"/>